<accession>A0A368VZE5</accession>
<proteinExistence type="predicted"/>
<evidence type="ECO:0000313" key="2">
    <source>
        <dbReference type="EMBL" id="RCW47275.1"/>
    </source>
</evidence>
<dbReference type="Proteomes" id="UP000253495">
    <property type="component" value="Unassembled WGS sequence"/>
</dbReference>
<feature type="compositionally biased region" description="Basic and acidic residues" evidence="1">
    <location>
        <begin position="61"/>
        <end position="79"/>
    </location>
</feature>
<reference evidence="2 3" key="1">
    <citation type="submission" date="2018-07" db="EMBL/GenBank/DDBJ databases">
        <title>Genomic Encyclopedia of Type Strains, Phase III (KMG-III): the genomes of soil and plant-associated and newly described type strains.</title>
        <authorList>
            <person name="Whitman W."/>
        </authorList>
    </citation>
    <scope>NUCLEOTIDE SEQUENCE [LARGE SCALE GENOMIC DNA]</scope>
    <source>
        <strain evidence="2 3">CECT 8575</strain>
    </source>
</reference>
<comment type="caution">
    <text evidence="2">The sequence shown here is derived from an EMBL/GenBank/DDBJ whole genome shotgun (WGS) entry which is preliminary data.</text>
</comment>
<protein>
    <submittedName>
        <fullName evidence="2">Uncharacterized protein</fullName>
    </submittedName>
</protein>
<evidence type="ECO:0000313" key="3">
    <source>
        <dbReference type="Proteomes" id="UP000253495"/>
    </source>
</evidence>
<evidence type="ECO:0000256" key="1">
    <source>
        <dbReference type="SAM" id="MobiDB-lite"/>
    </source>
</evidence>
<gene>
    <name evidence="2" type="ORF">DFQ14_101624</name>
</gene>
<dbReference type="EMBL" id="QPJC01000001">
    <property type="protein sequence ID" value="RCW47275.1"/>
    <property type="molecule type" value="Genomic_DNA"/>
</dbReference>
<organism evidence="2 3">
    <name type="scientific">Halopolyspora algeriensis</name>
    <dbReference type="NCBI Taxonomy" id="1500506"/>
    <lineage>
        <taxon>Bacteria</taxon>
        <taxon>Bacillati</taxon>
        <taxon>Actinomycetota</taxon>
        <taxon>Actinomycetes</taxon>
        <taxon>Actinomycetes incertae sedis</taxon>
        <taxon>Halopolyspora</taxon>
    </lineage>
</organism>
<feature type="region of interest" description="Disordered" evidence="1">
    <location>
        <begin position="56"/>
        <end position="79"/>
    </location>
</feature>
<keyword evidence="3" id="KW-1185">Reference proteome</keyword>
<dbReference type="AlphaFoldDB" id="A0A368VZE5"/>
<sequence>MRRLKPRKKPLMGEARRSDIDHHRSMELLGLVAAFLGLALLAALPLMALLLVAGSRARRNSRNEHRSTRRSGVDHRSPT</sequence>
<name>A0A368VZE5_9ACTN</name>